<feature type="region of interest" description="Disordered" evidence="1">
    <location>
        <begin position="115"/>
        <end position="169"/>
    </location>
</feature>
<protein>
    <submittedName>
        <fullName evidence="3">YhcN/YlaJ family sporulation lipoprotein</fullName>
    </submittedName>
</protein>
<accession>A0ABS4S796</accession>
<dbReference type="InterPro" id="IPR019076">
    <property type="entry name" value="Spore_lipoprot_YhcN/YlaJ-like"/>
</dbReference>
<reference evidence="3 4" key="1">
    <citation type="submission" date="2021-03" db="EMBL/GenBank/DDBJ databases">
        <title>Genomic Encyclopedia of Type Strains, Phase IV (KMG-IV): sequencing the most valuable type-strain genomes for metagenomic binning, comparative biology and taxonomic classification.</title>
        <authorList>
            <person name="Goeker M."/>
        </authorList>
    </citation>
    <scope>NUCLEOTIDE SEQUENCE [LARGE SCALE GENOMIC DNA]</scope>
    <source>
        <strain evidence="3 4">DSM 25790</strain>
    </source>
</reference>
<keyword evidence="4" id="KW-1185">Reference proteome</keyword>
<dbReference type="Pfam" id="PF09580">
    <property type="entry name" value="Spore_YhcN_YlaJ"/>
    <property type="match status" value="2"/>
</dbReference>
<feature type="chain" id="PRO_5046031902" evidence="2">
    <location>
        <begin position="23"/>
        <end position="233"/>
    </location>
</feature>
<dbReference type="RefSeq" id="WP_029270162.1">
    <property type="nucleotide sequence ID" value="NZ_JAGIKX010000007.1"/>
</dbReference>
<evidence type="ECO:0000256" key="2">
    <source>
        <dbReference type="SAM" id="SignalP"/>
    </source>
</evidence>
<name>A0ABS4S796_9BACI</name>
<dbReference type="PROSITE" id="PS51257">
    <property type="entry name" value="PROKAR_LIPOPROTEIN"/>
    <property type="match status" value="1"/>
</dbReference>
<evidence type="ECO:0000313" key="4">
    <source>
        <dbReference type="Proteomes" id="UP001519294"/>
    </source>
</evidence>
<sequence>MKFKVASVALATTLALVGCGTANDDANRDNGATNNDADNNVEQTRYNDRADNNTRNVRDNDNRNDRVNDAQDRNRDNDRRYNVSKQAADKITDKVDEIDRAYVLTTDNNAYVGAVLNNDDNDNNNNHNDRNNDGVTNNDGINNTGDLNRKNNNTRNNDNENNDNDVTDEVKQQITDVVKSVDNDIDNVYVTTNPDFIDLTNDYANEARNGNPIGGFFDQFGDMIERVFPQGNR</sequence>
<feature type="signal peptide" evidence="2">
    <location>
        <begin position="1"/>
        <end position="22"/>
    </location>
</feature>
<dbReference type="EMBL" id="JAGIKX010000007">
    <property type="protein sequence ID" value="MBP2257370.1"/>
    <property type="molecule type" value="Genomic_DNA"/>
</dbReference>
<gene>
    <name evidence="3" type="ORF">J2Z81_001318</name>
</gene>
<feature type="compositionally biased region" description="Low complexity" evidence="1">
    <location>
        <begin position="22"/>
        <end position="40"/>
    </location>
</feature>
<comment type="caution">
    <text evidence="3">The sequence shown here is derived from an EMBL/GenBank/DDBJ whole genome shotgun (WGS) entry which is preliminary data.</text>
</comment>
<feature type="compositionally biased region" description="Basic and acidic residues" evidence="1">
    <location>
        <begin position="45"/>
        <end position="85"/>
    </location>
</feature>
<feature type="region of interest" description="Disordered" evidence="1">
    <location>
        <begin position="22"/>
        <end position="85"/>
    </location>
</feature>
<organism evidence="3 4">
    <name type="scientific">Virgibacillus alimentarius</name>
    <dbReference type="NCBI Taxonomy" id="698769"/>
    <lineage>
        <taxon>Bacteria</taxon>
        <taxon>Bacillati</taxon>
        <taxon>Bacillota</taxon>
        <taxon>Bacilli</taxon>
        <taxon>Bacillales</taxon>
        <taxon>Bacillaceae</taxon>
        <taxon>Virgibacillus</taxon>
    </lineage>
</organism>
<keyword evidence="3" id="KW-0449">Lipoprotein</keyword>
<proteinExistence type="predicted"/>
<dbReference type="Proteomes" id="UP001519294">
    <property type="component" value="Unassembled WGS sequence"/>
</dbReference>
<evidence type="ECO:0000313" key="3">
    <source>
        <dbReference type="EMBL" id="MBP2257370.1"/>
    </source>
</evidence>
<evidence type="ECO:0000256" key="1">
    <source>
        <dbReference type="SAM" id="MobiDB-lite"/>
    </source>
</evidence>
<keyword evidence="2" id="KW-0732">Signal</keyword>